<accession>A0ABP9VQE4</accession>
<sequence>MKTQLPRPTVDSPAQEVYLHLWRSYDRLRAIEDELFGRYDLSAQQYNALRLLSVVAPAGMQTMEIGRQLISRMPDMTRLLDRLEKRGLISRARLAENRRVVEVFITDAGQQLLSKMSKEVLEMHQRQLGHLSPNQQKQLVKLLKLARKPHEDTTCDWLDTNGSTANDQ</sequence>
<dbReference type="InterPro" id="IPR036388">
    <property type="entry name" value="WH-like_DNA-bd_sf"/>
</dbReference>
<dbReference type="SUPFAM" id="SSF46785">
    <property type="entry name" value="Winged helix' DNA-binding domain"/>
    <property type="match status" value="1"/>
</dbReference>
<keyword evidence="3" id="KW-0804">Transcription</keyword>
<evidence type="ECO:0000256" key="1">
    <source>
        <dbReference type="ARBA" id="ARBA00023015"/>
    </source>
</evidence>
<dbReference type="InterPro" id="IPR036390">
    <property type="entry name" value="WH_DNA-bd_sf"/>
</dbReference>
<dbReference type="Proteomes" id="UP001416858">
    <property type="component" value="Unassembled WGS sequence"/>
</dbReference>
<name>A0ABP9VQE4_9BACT</name>
<feature type="domain" description="HTH marR-type" evidence="4">
    <location>
        <begin position="14"/>
        <end position="148"/>
    </location>
</feature>
<dbReference type="SMART" id="SM00347">
    <property type="entry name" value="HTH_MARR"/>
    <property type="match status" value="1"/>
</dbReference>
<dbReference type="PRINTS" id="PR00598">
    <property type="entry name" value="HTHMARR"/>
</dbReference>
<keyword evidence="1" id="KW-0805">Transcription regulation</keyword>
<gene>
    <name evidence="5" type="ORF">Rcae01_02855</name>
</gene>
<dbReference type="EMBL" id="BAABRO010000005">
    <property type="protein sequence ID" value="GAA5507399.1"/>
    <property type="molecule type" value="Genomic_DNA"/>
</dbReference>
<protein>
    <recommendedName>
        <fullName evidence="4">HTH marR-type domain-containing protein</fullName>
    </recommendedName>
</protein>
<reference evidence="5 6" key="1">
    <citation type="submission" date="2024-02" db="EMBL/GenBank/DDBJ databases">
        <title>Rhodopirellula caenicola NBRC 110016.</title>
        <authorList>
            <person name="Ichikawa N."/>
            <person name="Katano-Makiyama Y."/>
            <person name="Hidaka K."/>
        </authorList>
    </citation>
    <scope>NUCLEOTIDE SEQUENCE [LARGE SCALE GENOMIC DNA]</scope>
    <source>
        <strain evidence="5 6">NBRC 110016</strain>
    </source>
</reference>
<evidence type="ECO:0000256" key="2">
    <source>
        <dbReference type="ARBA" id="ARBA00023125"/>
    </source>
</evidence>
<proteinExistence type="predicted"/>
<organism evidence="5 6">
    <name type="scientific">Novipirellula caenicola</name>
    <dbReference type="NCBI Taxonomy" id="1536901"/>
    <lineage>
        <taxon>Bacteria</taxon>
        <taxon>Pseudomonadati</taxon>
        <taxon>Planctomycetota</taxon>
        <taxon>Planctomycetia</taxon>
        <taxon>Pirellulales</taxon>
        <taxon>Pirellulaceae</taxon>
        <taxon>Novipirellula</taxon>
    </lineage>
</organism>
<evidence type="ECO:0000259" key="4">
    <source>
        <dbReference type="PROSITE" id="PS50995"/>
    </source>
</evidence>
<dbReference type="InterPro" id="IPR000835">
    <property type="entry name" value="HTH_MarR-typ"/>
</dbReference>
<evidence type="ECO:0000256" key="3">
    <source>
        <dbReference type="ARBA" id="ARBA00023163"/>
    </source>
</evidence>
<dbReference type="PANTHER" id="PTHR42756:SF1">
    <property type="entry name" value="TRANSCRIPTIONAL REPRESSOR OF EMRAB OPERON"/>
    <property type="match status" value="1"/>
</dbReference>
<dbReference type="PANTHER" id="PTHR42756">
    <property type="entry name" value="TRANSCRIPTIONAL REGULATOR, MARR"/>
    <property type="match status" value="1"/>
</dbReference>
<dbReference type="RefSeq" id="WP_345684264.1">
    <property type="nucleotide sequence ID" value="NZ_BAABRO010000005.1"/>
</dbReference>
<dbReference type="Pfam" id="PF01047">
    <property type="entry name" value="MarR"/>
    <property type="match status" value="1"/>
</dbReference>
<dbReference type="PROSITE" id="PS50995">
    <property type="entry name" value="HTH_MARR_2"/>
    <property type="match status" value="1"/>
</dbReference>
<keyword evidence="2" id="KW-0238">DNA-binding</keyword>
<evidence type="ECO:0000313" key="5">
    <source>
        <dbReference type="EMBL" id="GAA5507399.1"/>
    </source>
</evidence>
<comment type="caution">
    <text evidence="5">The sequence shown here is derived from an EMBL/GenBank/DDBJ whole genome shotgun (WGS) entry which is preliminary data.</text>
</comment>
<dbReference type="Gene3D" id="1.10.10.10">
    <property type="entry name" value="Winged helix-like DNA-binding domain superfamily/Winged helix DNA-binding domain"/>
    <property type="match status" value="1"/>
</dbReference>
<evidence type="ECO:0000313" key="6">
    <source>
        <dbReference type="Proteomes" id="UP001416858"/>
    </source>
</evidence>
<keyword evidence="6" id="KW-1185">Reference proteome</keyword>